<proteinExistence type="predicted"/>
<feature type="region of interest" description="Disordered" evidence="4">
    <location>
        <begin position="324"/>
        <end position="356"/>
    </location>
</feature>
<keyword evidence="7" id="KW-1185">Reference proteome</keyword>
<dbReference type="PANTHER" id="PTHR12801">
    <property type="entry name" value="RNA EXONUCLEASE REXO1 / RECO3 FAMILY MEMBER-RELATED"/>
    <property type="match status" value="1"/>
</dbReference>
<evidence type="ECO:0000256" key="1">
    <source>
        <dbReference type="ARBA" id="ARBA00022722"/>
    </source>
</evidence>
<dbReference type="Gene3D" id="3.30.420.10">
    <property type="entry name" value="Ribonuclease H-like superfamily/Ribonuclease H"/>
    <property type="match status" value="1"/>
</dbReference>
<keyword evidence="1" id="KW-0540">Nuclease</keyword>
<keyword evidence="2" id="KW-0378">Hydrolase</keyword>
<accession>A0ABR3XV97</accession>
<feature type="domain" description="Exonuclease" evidence="5">
    <location>
        <begin position="146"/>
        <end position="310"/>
    </location>
</feature>
<dbReference type="CDD" id="cd06137">
    <property type="entry name" value="DEDDh_RNase"/>
    <property type="match status" value="1"/>
</dbReference>
<evidence type="ECO:0000256" key="2">
    <source>
        <dbReference type="ARBA" id="ARBA00022801"/>
    </source>
</evidence>
<organism evidence="6 7">
    <name type="scientific">Paecilomyces lecythidis</name>
    <dbReference type="NCBI Taxonomy" id="3004212"/>
    <lineage>
        <taxon>Eukaryota</taxon>
        <taxon>Fungi</taxon>
        <taxon>Dikarya</taxon>
        <taxon>Ascomycota</taxon>
        <taxon>Pezizomycotina</taxon>
        <taxon>Eurotiomycetes</taxon>
        <taxon>Eurotiomycetidae</taxon>
        <taxon>Eurotiales</taxon>
        <taxon>Thermoascaceae</taxon>
        <taxon>Paecilomyces</taxon>
    </lineage>
</organism>
<name>A0ABR3XV97_9EURO</name>
<comment type="caution">
    <text evidence="6">The sequence shown here is derived from an EMBL/GenBank/DDBJ whole genome shotgun (WGS) entry which is preliminary data.</text>
</comment>
<protein>
    <recommendedName>
        <fullName evidence="5">Exonuclease domain-containing protein</fullName>
    </recommendedName>
</protein>
<dbReference type="PANTHER" id="PTHR12801:SF114">
    <property type="entry name" value="EXONUCLEASE, PUTATIVE (AFU_ORTHOLOGUE AFUA_7G00870)-RELATED"/>
    <property type="match status" value="1"/>
</dbReference>
<dbReference type="Proteomes" id="UP001583193">
    <property type="component" value="Unassembled WGS sequence"/>
</dbReference>
<reference evidence="6 7" key="1">
    <citation type="journal article" date="2024" name="IMA Fungus">
        <title>IMA Genome - F19 : A genome assembly and annotation guide to empower mycologists, including annotated draft genome sequences of Ceratocystis pirilliformis, Diaporthe australafricana, Fusarium ophioides, Paecilomyces lecythidis, and Sporothrix stenoceras.</title>
        <authorList>
            <person name="Aylward J."/>
            <person name="Wilson A.M."/>
            <person name="Visagie C.M."/>
            <person name="Spraker J."/>
            <person name="Barnes I."/>
            <person name="Buitendag C."/>
            <person name="Ceriani C."/>
            <person name="Del Mar Angel L."/>
            <person name="du Plessis D."/>
            <person name="Fuchs T."/>
            <person name="Gasser K."/>
            <person name="Kramer D."/>
            <person name="Li W."/>
            <person name="Munsamy K."/>
            <person name="Piso A."/>
            <person name="Price J.L."/>
            <person name="Sonnekus B."/>
            <person name="Thomas C."/>
            <person name="van der Nest A."/>
            <person name="van Dijk A."/>
            <person name="van Heerden A."/>
            <person name="van Vuuren N."/>
            <person name="Yilmaz N."/>
            <person name="Duong T.A."/>
            <person name="van der Merwe N.A."/>
            <person name="Wingfield M.J."/>
            <person name="Wingfield B.D."/>
        </authorList>
    </citation>
    <scope>NUCLEOTIDE SEQUENCE [LARGE SCALE GENOMIC DNA]</scope>
    <source>
        <strain evidence="6 7">CMW 18167</strain>
    </source>
</reference>
<evidence type="ECO:0000256" key="3">
    <source>
        <dbReference type="ARBA" id="ARBA00022839"/>
    </source>
</evidence>
<evidence type="ECO:0000256" key="4">
    <source>
        <dbReference type="SAM" id="MobiDB-lite"/>
    </source>
</evidence>
<dbReference type="SMART" id="SM00479">
    <property type="entry name" value="EXOIII"/>
    <property type="match status" value="1"/>
</dbReference>
<gene>
    <name evidence="6" type="ORF">Plec18167_004066</name>
</gene>
<dbReference type="InterPro" id="IPR012337">
    <property type="entry name" value="RNaseH-like_sf"/>
</dbReference>
<dbReference type="InterPro" id="IPR047021">
    <property type="entry name" value="REXO1/3/4-like"/>
</dbReference>
<dbReference type="EMBL" id="JAVDPF010000010">
    <property type="protein sequence ID" value="KAL1879605.1"/>
    <property type="molecule type" value="Genomic_DNA"/>
</dbReference>
<dbReference type="InterPro" id="IPR013520">
    <property type="entry name" value="Ribonucl_H"/>
</dbReference>
<keyword evidence="3" id="KW-0269">Exonuclease</keyword>
<sequence length="356" mass="40920">MLSGSGIQGGWSDISEDMHESILEIMRATCHPVDCLEKNGYVLRESTPQEMEAYWRCENCRERRKVIEKRNFEKCKFHPAKKEYEEKRNRPYRKQGPYSCCKTLERGCTILPLHSYLPPEDRILHKFSHYAPAPPSSAARRLPARPAVVLDCEMVEVNYTTSEVVRLCAVDFLTGSVLIDTYVMPHGKITDYRTRYSGVTPSMLSKMAMVGWAAARAELYKFIDESTVLIGQSLNHDLDVLRVVHFNIIDTAIVTQMAVGPECNRRWGLKALCSAFLDREIQNKKTGHDCLEDVFATREVLLWCLRSPEKLAVWADAERETIRKKKEEEEAKRAADKKKKEEEKAKKAAEENKNEE</sequence>
<evidence type="ECO:0000259" key="5">
    <source>
        <dbReference type="SMART" id="SM00479"/>
    </source>
</evidence>
<dbReference type="InterPro" id="IPR036397">
    <property type="entry name" value="RNaseH_sf"/>
</dbReference>
<evidence type="ECO:0000313" key="7">
    <source>
        <dbReference type="Proteomes" id="UP001583193"/>
    </source>
</evidence>
<evidence type="ECO:0000313" key="6">
    <source>
        <dbReference type="EMBL" id="KAL1879605.1"/>
    </source>
</evidence>
<dbReference type="Pfam" id="PF00929">
    <property type="entry name" value="RNase_T"/>
    <property type="match status" value="1"/>
</dbReference>
<dbReference type="SUPFAM" id="SSF53098">
    <property type="entry name" value="Ribonuclease H-like"/>
    <property type="match status" value="1"/>
</dbReference>